<evidence type="ECO:0000256" key="2">
    <source>
        <dbReference type="SAM" id="Phobius"/>
    </source>
</evidence>
<dbReference type="PANTHER" id="PTHR16189">
    <property type="entry name" value="TRANSMEMBRANE PROTEIN 104-RELATED"/>
    <property type="match status" value="1"/>
</dbReference>
<proteinExistence type="predicted"/>
<gene>
    <name evidence="3" type="ORF">HK105_205413</name>
</gene>
<evidence type="ECO:0000313" key="4">
    <source>
        <dbReference type="Proteomes" id="UP001527925"/>
    </source>
</evidence>
<reference evidence="3 4" key="1">
    <citation type="submission" date="2023-09" db="EMBL/GenBank/DDBJ databases">
        <title>Pangenome analysis of Batrachochytrium dendrobatidis and related Chytrids.</title>
        <authorList>
            <person name="Yacoub M.N."/>
            <person name="Stajich J.E."/>
            <person name="James T.Y."/>
        </authorList>
    </citation>
    <scope>NUCLEOTIDE SEQUENCE [LARGE SCALE GENOMIC DNA]</scope>
    <source>
        <strain evidence="3 4">JEL0888</strain>
    </source>
</reference>
<sequence>MSYTKNIGFIGSVSLLITSITGPGIVVIPAVFQTSGWVMPVLLFTFIGILTGLACLFVIEACSMFPGNEKFERNIEFTVLVHQFYGRGWYYAMILILYGSLQSTNIASIVFDNILIKIIGTTCGYSISPVSGLICVTSSGTGNSPFGDSTMLFTLGFFVTMLLIIPLTNVDINDNVLLQLTMFLFTLIVQGASDGFNASLLPAVGSDQSGVVGNVLFNFAMANEIPSWVNVTHPRVSIHKSIWYSILISGIFYVFIGIFGALSFDFKSGINLLQAMFNDAHLSKSSFGWIVFIYAFFPVMMYATSIPIAMIVVKMNFLAAHLCSPGMATFWAVIMPFLCSIPLQTGTSVTTFGTYTSVSFQAICNFIAPFLIFLFLSKRNMVLAQSVIDELEFLDITAGIKKGYNDDDDDFDYIYHLPYADPSRIIPRDPFKKEKEKDGEKDKGDNAAPAKTKSIGELSTASKHSIKAIRSMLDPTAGQRNSRQRQRTSLVPRGPSANTSHVSLAINGGASNAGMSASRFGSIANLGTTTGTGHFSSRGSESRAGSNRGGRSSVSGSHSRAADLYAGKRRASDVMGFNATDYSGSDTYPLVSTGNDRIKFFHALPNWVRRHVRSHWVALFGLVSMALMIVQVIIANAK</sequence>
<name>A0ABR4N6J3_9FUNG</name>
<feature type="transmembrane region" description="Helical" evidence="2">
    <location>
        <begin position="242"/>
        <end position="266"/>
    </location>
</feature>
<keyword evidence="4" id="KW-1185">Reference proteome</keyword>
<keyword evidence="2" id="KW-1133">Transmembrane helix</keyword>
<feature type="compositionally biased region" description="Basic and acidic residues" evidence="1">
    <location>
        <begin position="426"/>
        <end position="445"/>
    </location>
</feature>
<feature type="transmembrane region" description="Helical" evidence="2">
    <location>
        <begin position="114"/>
        <end position="138"/>
    </location>
</feature>
<dbReference type="EMBL" id="JADGIZ020000027">
    <property type="protein sequence ID" value="KAL2915089.1"/>
    <property type="molecule type" value="Genomic_DNA"/>
</dbReference>
<organism evidence="3 4">
    <name type="scientific">Polyrhizophydium stewartii</name>
    <dbReference type="NCBI Taxonomy" id="2732419"/>
    <lineage>
        <taxon>Eukaryota</taxon>
        <taxon>Fungi</taxon>
        <taxon>Fungi incertae sedis</taxon>
        <taxon>Chytridiomycota</taxon>
        <taxon>Chytridiomycota incertae sedis</taxon>
        <taxon>Chytridiomycetes</taxon>
        <taxon>Rhizophydiales</taxon>
        <taxon>Rhizophydiales incertae sedis</taxon>
        <taxon>Polyrhizophydium</taxon>
    </lineage>
</organism>
<evidence type="ECO:0008006" key="5">
    <source>
        <dbReference type="Google" id="ProtNLM"/>
    </source>
</evidence>
<feature type="transmembrane region" description="Helical" evidence="2">
    <location>
        <begin position="286"/>
        <end position="305"/>
    </location>
</feature>
<evidence type="ECO:0000313" key="3">
    <source>
        <dbReference type="EMBL" id="KAL2915089.1"/>
    </source>
</evidence>
<evidence type="ECO:0000256" key="1">
    <source>
        <dbReference type="SAM" id="MobiDB-lite"/>
    </source>
</evidence>
<feature type="compositionally biased region" description="Low complexity" evidence="1">
    <location>
        <begin position="536"/>
        <end position="559"/>
    </location>
</feature>
<feature type="region of interest" description="Disordered" evidence="1">
    <location>
        <begin position="425"/>
        <end position="504"/>
    </location>
</feature>
<feature type="transmembrane region" description="Helical" evidence="2">
    <location>
        <begin position="7"/>
        <end position="32"/>
    </location>
</feature>
<feature type="transmembrane region" description="Helical" evidence="2">
    <location>
        <begin position="150"/>
        <end position="170"/>
    </location>
</feature>
<keyword evidence="2" id="KW-0472">Membrane</keyword>
<feature type="transmembrane region" description="Helical" evidence="2">
    <location>
        <begin position="88"/>
        <end position="108"/>
    </location>
</feature>
<feature type="transmembrane region" description="Helical" evidence="2">
    <location>
        <begin position="358"/>
        <end position="376"/>
    </location>
</feature>
<feature type="transmembrane region" description="Helical" evidence="2">
    <location>
        <begin position="38"/>
        <end position="67"/>
    </location>
</feature>
<feature type="transmembrane region" description="Helical" evidence="2">
    <location>
        <begin position="317"/>
        <end position="338"/>
    </location>
</feature>
<dbReference type="PANTHER" id="PTHR16189:SF3">
    <property type="entry name" value="AMINO ACID TRANSPORTER TRANSMEMBRANE DOMAIN-CONTAINING PROTEIN"/>
    <property type="match status" value="1"/>
</dbReference>
<dbReference type="Proteomes" id="UP001527925">
    <property type="component" value="Unassembled WGS sequence"/>
</dbReference>
<feature type="transmembrane region" description="Helical" evidence="2">
    <location>
        <begin position="616"/>
        <end position="635"/>
    </location>
</feature>
<protein>
    <recommendedName>
        <fullName evidence="5">Amino acid transporter transmembrane domain-containing protein</fullName>
    </recommendedName>
</protein>
<comment type="caution">
    <text evidence="3">The sequence shown here is derived from an EMBL/GenBank/DDBJ whole genome shotgun (WGS) entry which is preliminary data.</text>
</comment>
<keyword evidence="2" id="KW-0812">Transmembrane</keyword>
<feature type="region of interest" description="Disordered" evidence="1">
    <location>
        <begin position="528"/>
        <end position="561"/>
    </location>
</feature>
<accession>A0ABR4N6J3</accession>